<sequence length="82" mass="9203">MAQQRSMFRDELRTGALVGFQHRCMEQDDQQSRGNGPGIVAPARSAAMSTPVYLTNNNRYGALSREQSSGDDEMMFKGRQNF</sequence>
<dbReference type="AlphaFoldDB" id="A0A1E1KEQ1"/>
<dbReference type="Proteomes" id="UP000178912">
    <property type="component" value="Unassembled WGS sequence"/>
</dbReference>
<protein>
    <submittedName>
        <fullName evidence="1">Uncharacterized protein</fullName>
    </submittedName>
</protein>
<proteinExistence type="predicted"/>
<name>A0A1E1KEQ1_9HELO</name>
<reference evidence="2" key="1">
    <citation type="submission" date="2016-03" db="EMBL/GenBank/DDBJ databases">
        <authorList>
            <person name="Guldener U."/>
        </authorList>
    </citation>
    <scope>NUCLEOTIDE SEQUENCE [LARGE SCALE GENOMIC DNA]</scope>
    <source>
        <strain evidence="2">04CH-RAC-A.6.1</strain>
    </source>
</reference>
<organism evidence="1 2">
    <name type="scientific">Rhynchosporium agropyri</name>
    <dbReference type="NCBI Taxonomy" id="914238"/>
    <lineage>
        <taxon>Eukaryota</taxon>
        <taxon>Fungi</taxon>
        <taxon>Dikarya</taxon>
        <taxon>Ascomycota</taxon>
        <taxon>Pezizomycotina</taxon>
        <taxon>Leotiomycetes</taxon>
        <taxon>Helotiales</taxon>
        <taxon>Ploettnerulaceae</taxon>
        <taxon>Rhynchosporium</taxon>
    </lineage>
</organism>
<gene>
    <name evidence="1" type="ORF">RAG0_05825</name>
</gene>
<evidence type="ECO:0000313" key="2">
    <source>
        <dbReference type="Proteomes" id="UP000178912"/>
    </source>
</evidence>
<dbReference type="EMBL" id="FJUX01000027">
    <property type="protein sequence ID" value="CZS96545.1"/>
    <property type="molecule type" value="Genomic_DNA"/>
</dbReference>
<accession>A0A1E1KEQ1</accession>
<evidence type="ECO:0000313" key="1">
    <source>
        <dbReference type="EMBL" id="CZS96545.1"/>
    </source>
</evidence>
<keyword evidence="2" id="KW-1185">Reference proteome</keyword>